<dbReference type="VEuPathDB" id="FungiDB:ASPCADRAFT_205090"/>
<dbReference type="EMBL" id="KV907496">
    <property type="protein sequence ID" value="OOF97825.1"/>
    <property type="molecule type" value="Genomic_DNA"/>
</dbReference>
<sequence>MKEGDEQRMDPVTAELALALCPVPYAAPRGLQHHLAIIASYRPQARADRNYHLPSELRENNIRQYVY</sequence>
<gene>
    <name evidence="1" type="ORF">ASPCADRAFT_205090</name>
</gene>
<feature type="non-terminal residue" evidence="1">
    <location>
        <position position="67"/>
    </location>
</feature>
<evidence type="ECO:0000313" key="1">
    <source>
        <dbReference type="EMBL" id="OOF97825.1"/>
    </source>
</evidence>
<name>A0A1R3RTK9_ASPC5</name>
<organism evidence="1 2">
    <name type="scientific">Aspergillus carbonarius (strain ITEM 5010)</name>
    <dbReference type="NCBI Taxonomy" id="602072"/>
    <lineage>
        <taxon>Eukaryota</taxon>
        <taxon>Fungi</taxon>
        <taxon>Dikarya</taxon>
        <taxon>Ascomycota</taxon>
        <taxon>Pezizomycotina</taxon>
        <taxon>Eurotiomycetes</taxon>
        <taxon>Eurotiomycetidae</taxon>
        <taxon>Eurotiales</taxon>
        <taxon>Aspergillaceae</taxon>
        <taxon>Aspergillus</taxon>
        <taxon>Aspergillus subgen. Circumdati</taxon>
    </lineage>
</organism>
<proteinExistence type="predicted"/>
<dbReference type="AlphaFoldDB" id="A0A1R3RTK9"/>
<accession>A0A1R3RTK9</accession>
<protein>
    <submittedName>
        <fullName evidence="1">Uncharacterized protein</fullName>
    </submittedName>
</protein>
<keyword evidence="2" id="KW-1185">Reference proteome</keyword>
<dbReference type="Proteomes" id="UP000188318">
    <property type="component" value="Unassembled WGS sequence"/>
</dbReference>
<reference evidence="2" key="1">
    <citation type="journal article" date="2017" name="Genome Biol.">
        <title>Comparative genomics reveals high biological diversity and specific adaptations in the industrially and medically important fungal genus Aspergillus.</title>
        <authorList>
            <person name="de Vries R.P."/>
            <person name="Riley R."/>
            <person name="Wiebenga A."/>
            <person name="Aguilar-Osorio G."/>
            <person name="Amillis S."/>
            <person name="Uchima C.A."/>
            <person name="Anderluh G."/>
            <person name="Asadollahi M."/>
            <person name="Askin M."/>
            <person name="Barry K."/>
            <person name="Battaglia E."/>
            <person name="Bayram O."/>
            <person name="Benocci T."/>
            <person name="Braus-Stromeyer S.A."/>
            <person name="Caldana C."/>
            <person name="Canovas D."/>
            <person name="Cerqueira G.C."/>
            <person name="Chen F."/>
            <person name="Chen W."/>
            <person name="Choi C."/>
            <person name="Clum A."/>
            <person name="Dos Santos R.A."/>
            <person name="Damasio A.R."/>
            <person name="Diallinas G."/>
            <person name="Emri T."/>
            <person name="Fekete E."/>
            <person name="Flipphi M."/>
            <person name="Freyberg S."/>
            <person name="Gallo A."/>
            <person name="Gournas C."/>
            <person name="Habgood R."/>
            <person name="Hainaut M."/>
            <person name="Harispe M.L."/>
            <person name="Henrissat B."/>
            <person name="Hilden K.S."/>
            <person name="Hope R."/>
            <person name="Hossain A."/>
            <person name="Karabika E."/>
            <person name="Karaffa L."/>
            <person name="Karanyi Z."/>
            <person name="Krasevec N."/>
            <person name="Kuo A."/>
            <person name="Kusch H."/>
            <person name="LaButti K."/>
            <person name="Lagendijk E.L."/>
            <person name="Lapidus A."/>
            <person name="Levasseur A."/>
            <person name="Lindquist E."/>
            <person name="Lipzen A."/>
            <person name="Logrieco A.F."/>
            <person name="MacCabe A."/>
            <person name="Maekelae M.R."/>
            <person name="Malavazi I."/>
            <person name="Melin P."/>
            <person name="Meyer V."/>
            <person name="Mielnichuk N."/>
            <person name="Miskei M."/>
            <person name="Molnar A.P."/>
            <person name="Mule G."/>
            <person name="Ngan C.Y."/>
            <person name="Orejas M."/>
            <person name="Orosz E."/>
            <person name="Ouedraogo J.P."/>
            <person name="Overkamp K.M."/>
            <person name="Park H.-S."/>
            <person name="Perrone G."/>
            <person name="Piumi F."/>
            <person name="Punt P.J."/>
            <person name="Ram A.F."/>
            <person name="Ramon A."/>
            <person name="Rauscher S."/>
            <person name="Record E."/>
            <person name="Riano-Pachon D.M."/>
            <person name="Robert V."/>
            <person name="Roehrig J."/>
            <person name="Ruller R."/>
            <person name="Salamov A."/>
            <person name="Salih N.S."/>
            <person name="Samson R.A."/>
            <person name="Sandor E."/>
            <person name="Sanguinetti M."/>
            <person name="Schuetze T."/>
            <person name="Sepcic K."/>
            <person name="Shelest E."/>
            <person name="Sherlock G."/>
            <person name="Sophianopoulou V."/>
            <person name="Squina F.M."/>
            <person name="Sun H."/>
            <person name="Susca A."/>
            <person name="Todd R.B."/>
            <person name="Tsang A."/>
            <person name="Unkles S.E."/>
            <person name="van de Wiele N."/>
            <person name="van Rossen-Uffink D."/>
            <person name="Oliveira J.V."/>
            <person name="Vesth T.C."/>
            <person name="Visser J."/>
            <person name="Yu J.-H."/>
            <person name="Zhou M."/>
            <person name="Andersen M.R."/>
            <person name="Archer D.B."/>
            <person name="Baker S.E."/>
            <person name="Benoit I."/>
            <person name="Brakhage A.A."/>
            <person name="Braus G.H."/>
            <person name="Fischer R."/>
            <person name="Frisvad J.C."/>
            <person name="Goldman G.H."/>
            <person name="Houbraken J."/>
            <person name="Oakley B."/>
            <person name="Pocsi I."/>
            <person name="Scazzocchio C."/>
            <person name="Seiboth B."/>
            <person name="vanKuyk P.A."/>
            <person name="Wortman J."/>
            <person name="Dyer P.S."/>
            <person name="Grigoriev I.V."/>
        </authorList>
    </citation>
    <scope>NUCLEOTIDE SEQUENCE [LARGE SCALE GENOMIC DNA]</scope>
    <source>
        <strain evidence="2">ITEM 5010</strain>
    </source>
</reference>
<evidence type="ECO:0000313" key="2">
    <source>
        <dbReference type="Proteomes" id="UP000188318"/>
    </source>
</evidence>